<reference evidence="10" key="1">
    <citation type="submission" date="2016-10" db="EMBL/GenBank/DDBJ databases">
        <authorList>
            <person name="Varghese N."/>
            <person name="Submissions S."/>
        </authorList>
    </citation>
    <scope>NUCLEOTIDE SEQUENCE [LARGE SCALE GENOMIC DNA]</scope>
    <source>
        <strain evidence="10">DSM 241</strain>
    </source>
</reference>
<dbReference type="SUPFAM" id="SSF158442">
    <property type="entry name" value="DsbB-like"/>
    <property type="match status" value="1"/>
</dbReference>
<protein>
    <submittedName>
        <fullName evidence="9">Disulfide bond formation protein DsbB</fullName>
    </submittedName>
</protein>
<evidence type="ECO:0000256" key="1">
    <source>
        <dbReference type="ARBA" id="ARBA00004651"/>
    </source>
</evidence>
<dbReference type="PANTHER" id="PTHR36570:SF3">
    <property type="entry name" value="DISULFIDE BOND FORMATION PROTEIN B"/>
    <property type="match status" value="1"/>
</dbReference>
<keyword evidence="10" id="KW-1185">Reference proteome</keyword>
<dbReference type="RefSeq" id="WP_090253689.1">
    <property type="nucleotide sequence ID" value="NZ_FOAA01000009.1"/>
</dbReference>
<dbReference type="PANTHER" id="PTHR36570">
    <property type="entry name" value="DISULFIDE BOND FORMATION PROTEIN B"/>
    <property type="match status" value="1"/>
</dbReference>
<evidence type="ECO:0000256" key="2">
    <source>
        <dbReference type="ARBA" id="ARBA00022475"/>
    </source>
</evidence>
<accession>A0A1H7MH86</accession>
<comment type="subcellular location">
    <subcellularLocation>
        <location evidence="1">Cell membrane</location>
        <topology evidence="1">Multi-pass membrane protein</topology>
    </subcellularLocation>
</comment>
<keyword evidence="2" id="KW-1003">Cell membrane</keyword>
<evidence type="ECO:0000313" key="9">
    <source>
        <dbReference type="EMBL" id="SEL10636.1"/>
    </source>
</evidence>
<gene>
    <name evidence="9" type="ORF">SAMN05444515_109105</name>
</gene>
<keyword evidence="4" id="KW-0249">Electron transport</keyword>
<feature type="transmembrane region" description="Helical" evidence="8">
    <location>
        <begin position="70"/>
        <end position="88"/>
    </location>
</feature>
<dbReference type="InterPro" id="IPR050183">
    <property type="entry name" value="DsbB"/>
</dbReference>
<evidence type="ECO:0000256" key="4">
    <source>
        <dbReference type="ARBA" id="ARBA00022982"/>
    </source>
</evidence>
<dbReference type="EMBL" id="FOAA01000009">
    <property type="protein sequence ID" value="SEL10636.1"/>
    <property type="molecule type" value="Genomic_DNA"/>
</dbReference>
<evidence type="ECO:0000256" key="5">
    <source>
        <dbReference type="ARBA" id="ARBA00022989"/>
    </source>
</evidence>
<name>A0A1H7MH86_9GAMM</name>
<evidence type="ECO:0000256" key="6">
    <source>
        <dbReference type="ARBA" id="ARBA00023136"/>
    </source>
</evidence>
<evidence type="ECO:0000313" key="10">
    <source>
        <dbReference type="Proteomes" id="UP000199256"/>
    </source>
</evidence>
<evidence type="ECO:0000256" key="3">
    <source>
        <dbReference type="ARBA" id="ARBA00022692"/>
    </source>
</evidence>
<sequence>MFAPAVRPIWLAIALFCALAAGLSIGLTEIFNLHPCHLCIFQRLLFMVLAVLALSGVLFGAALPGTIMGALVVATAGTGLGFAGYQSWLERQPTDLGFSCVGPEQGPIEQLVEWLGEQSPTLFMATGMCDETGPQLLGLSFANAALVGHLMVVLLGVWALWRSRQPF</sequence>
<dbReference type="Gene3D" id="1.20.1550.10">
    <property type="entry name" value="DsbB-like"/>
    <property type="match status" value="1"/>
</dbReference>
<feature type="transmembrane region" description="Helical" evidence="8">
    <location>
        <begin position="40"/>
        <end position="63"/>
    </location>
</feature>
<evidence type="ECO:0000256" key="7">
    <source>
        <dbReference type="ARBA" id="ARBA00023284"/>
    </source>
</evidence>
<evidence type="ECO:0000256" key="8">
    <source>
        <dbReference type="SAM" id="Phobius"/>
    </source>
</evidence>
<dbReference type="AlphaFoldDB" id="A0A1H7MH86"/>
<dbReference type="InterPro" id="IPR023380">
    <property type="entry name" value="DsbB-like_sf"/>
</dbReference>
<dbReference type="OrthoDB" id="3711263at2"/>
<organism evidence="9 10">
    <name type="scientific">Ectothiorhodospira marina</name>
    <dbReference type="NCBI Taxonomy" id="1396821"/>
    <lineage>
        <taxon>Bacteria</taxon>
        <taxon>Pseudomonadati</taxon>
        <taxon>Pseudomonadota</taxon>
        <taxon>Gammaproteobacteria</taxon>
        <taxon>Chromatiales</taxon>
        <taxon>Ectothiorhodospiraceae</taxon>
        <taxon>Ectothiorhodospira</taxon>
    </lineage>
</organism>
<dbReference type="Proteomes" id="UP000199256">
    <property type="component" value="Unassembled WGS sequence"/>
</dbReference>
<keyword evidence="6 8" id="KW-0472">Membrane</keyword>
<feature type="transmembrane region" description="Helical" evidence="8">
    <location>
        <begin position="141"/>
        <end position="161"/>
    </location>
</feature>
<dbReference type="Pfam" id="PF02600">
    <property type="entry name" value="DsbB"/>
    <property type="match status" value="1"/>
</dbReference>
<keyword evidence="7" id="KW-0676">Redox-active center</keyword>
<proteinExistence type="predicted"/>
<dbReference type="STRING" id="1396821.SAMN05444515_109105"/>
<keyword evidence="4" id="KW-0813">Transport</keyword>
<dbReference type="GO" id="GO:0015035">
    <property type="term" value="F:protein-disulfide reductase activity"/>
    <property type="evidence" value="ECO:0007669"/>
    <property type="project" value="InterPro"/>
</dbReference>
<dbReference type="GO" id="GO:0005886">
    <property type="term" value="C:plasma membrane"/>
    <property type="evidence" value="ECO:0007669"/>
    <property type="project" value="UniProtKB-SubCell"/>
</dbReference>
<dbReference type="InterPro" id="IPR003752">
    <property type="entry name" value="DiS_bond_form_DsbB/BdbC"/>
</dbReference>
<dbReference type="GO" id="GO:0006457">
    <property type="term" value="P:protein folding"/>
    <property type="evidence" value="ECO:0007669"/>
    <property type="project" value="InterPro"/>
</dbReference>
<keyword evidence="3 8" id="KW-0812">Transmembrane</keyword>
<keyword evidence="5 8" id="KW-1133">Transmembrane helix</keyword>